<evidence type="ECO:0000256" key="9">
    <source>
        <dbReference type="SAM" id="Phobius"/>
    </source>
</evidence>
<dbReference type="PANTHER" id="PTHR38035">
    <property type="entry name" value="UPF0070 PROTEIN YFGM"/>
    <property type="match status" value="1"/>
</dbReference>
<keyword evidence="4 9" id="KW-1133">Transmembrane helix</keyword>
<dbReference type="OrthoDB" id="9789675at2"/>
<dbReference type="Gene3D" id="1.25.40.10">
    <property type="entry name" value="Tetratricopeptide repeat domain"/>
    <property type="match status" value="1"/>
</dbReference>
<dbReference type="GO" id="GO:0044877">
    <property type="term" value="F:protein-containing complex binding"/>
    <property type="evidence" value="ECO:0007669"/>
    <property type="project" value="InterPro"/>
</dbReference>
<keyword evidence="2" id="KW-1003">Cell membrane</keyword>
<dbReference type="AlphaFoldDB" id="A0A094K0D7"/>
<feature type="transmembrane region" description="Helical" evidence="9">
    <location>
        <begin position="21"/>
        <end position="42"/>
    </location>
</feature>
<dbReference type="PANTHER" id="PTHR38035:SF1">
    <property type="entry name" value="ANCILLARY SECYEG TRANSLOCON SUBUNIT"/>
    <property type="match status" value="1"/>
</dbReference>
<name>A0A094K0D7_9GAMM</name>
<dbReference type="EMBL" id="JPEO01000003">
    <property type="protein sequence ID" value="KFZ38136.1"/>
    <property type="molecule type" value="Genomic_DNA"/>
</dbReference>
<keyword evidence="5 9" id="KW-0472">Membrane</keyword>
<comment type="caution">
    <text evidence="11">The sequence shown here is derived from an EMBL/GenBank/DDBJ whole genome shotgun (WGS) entry which is preliminary data.</text>
</comment>
<dbReference type="SUPFAM" id="SSF48452">
    <property type="entry name" value="TPR-like"/>
    <property type="match status" value="1"/>
</dbReference>
<reference evidence="11 12" key="1">
    <citation type="submission" date="2014-06" db="EMBL/GenBank/DDBJ databases">
        <title>Shewanella sp. YQH10.</title>
        <authorList>
            <person name="Liu Y."/>
            <person name="Zeng R."/>
        </authorList>
    </citation>
    <scope>NUCLEOTIDE SEQUENCE [LARGE SCALE GENOMIC DNA]</scope>
    <source>
        <strain evidence="11 12">YQH10</strain>
    </source>
</reference>
<keyword evidence="12" id="KW-1185">Reference proteome</keyword>
<dbReference type="Pfam" id="PF09976">
    <property type="entry name" value="TPR_21"/>
    <property type="match status" value="1"/>
</dbReference>
<dbReference type="Proteomes" id="UP000029264">
    <property type="component" value="Unassembled WGS sequence"/>
</dbReference>
<dbReference type="STRING" id="1515746.HR45_06430"/>
<comment type="similarity">
    <text evidence="7">Belongs to the YfgM family.</text>
</comment>
<proteinExistence type="inferred from homology"/>
<dbReference type="InterPro" id="IPR026039">
    <property type="entry name" value="YfgM"/>
</dbReference>
<accession>A0A094K0D7</accession>
<protein>
    <recommendedName>
        <fullName evidence="8">Ancillary SecYEG translocon subunit</fullName>
    </recommendedName>
</protein>
<keyword evidence="6" id="KW-0143">Chaperone</keyword>
<feature type="domain" description="Ancillary SecYEG translocon subunit/Cell division coordinator CpoB TPR" evidence="10">
    <location>
        <begin position="15"/>
        <end position="204"/>
    </location>
</feature>
<sequence length="206" mass="21831">MEIYSTEEQQVEAIKKFWQDYGTSILAGAVIGLGALYGWNWYTDHQVKQTEAASQAFNQVVQNSQDEKALTAAAAEFDKTHSQVGYSALLQLVVAKTAVQAGDLAKAESALQAAIAAKPGEAVETIAALRLARVQAEQGQIDSALSTLDTVSSAAFAAEKAELKGDFLVRKGDLANAKTAYQEAVEKGGVVNSPALQVKLDNLTQA</sequence>
<dbReference type="eggNOG" id="COG2976">
    <property type="taxonomic scope" value="Bacteria"/>
</dbReference>
<evidence type="ECO:0000313" key="12">
    <source>
        <dbReference type="Proteomes" id="UP000029264"/>
    </source>
</evidence>
<keyword evidence="3 9" id="KW-0812">Transmembrane</keyword>
<evidence type="ECO:0000256" key="2">
    <source>
        <dbReference type="ARBA" id="ARBA00022475"/>
    </source>
</evidence>
<dbReference type="GO" id="GO:0005886">
    <property type="term" value="C:plasma membrane"/>
    <property type="evidence" value="ECO:0007669"/>
    <property type="project" value="UniProtKB-SubCell"/>
</dbReference>
<organism evidence="11 12">
    <name type="scientific">Shewanella mangrovi</name>
    <dbReference type="NCBI Taxonomy" id="1515746"/>
    <lineage>
        <taxon>Bacteria</taxon>
        <taxon>Pseudomonadati</taxon>
        <taxon>Pseudomonadota</taxon>
        <taxon>Gammaproteobacteria</taxon>
        <taxon>Alteromonadales</taxon>
        <taxon>Shewanellaceae</taxon>
        <taxon>Shewanella</taxon>
    </lineage>
</organism>
<evidence type="ECO:0000256" key="3">
    <source>
        <dbReference type="ARBA" id="ARBA00022692"/>
    </source>
</evidence>
<dbReference type="RefSeq" id="WP_037440877.1">
    <property type="nucleotide sequence ID" value="NZ_JPEO01000003.1"/>
</dbReference>
<evidence type="ECO:0000259" key="10">
    <source>
        <dbReference type="Pfam" id="PF09976"/>
    </source>
</evidence>
<evidence type="ECO:0000256" key="4">
    <source>
        <dbReference type="ARBA" id="ARBA00022989"/>
    </source>
</evidence>
<evidence type="ECO:0000256" key="1">
    <source>
        <dbReference type="ARBA" id="ARBA00004401"/>
    </source>
</evidence>
<evidence type="ECO:0000256" key="6">
    <source>
        <dbReference type="ARBA" id="ARBA00023186"/>
    </source>
</evidence>
<comment type="subcellular location">
    <subcellularLocation>
        <location evidence="1">Cell membrane</location>
        <topology evidence="1">Single-pass type II membrane protein</topology>
    </subcellularLocation>
</comment>
<evidence type="ECO:0000313" key="11">
    <source>
        <dbReference type="EMBL" id="KFZ38136.1"/>
    </source>
</evidence>
<gene>
    <name evidence="11" type="ORF">HR45_06430</name>
</gene>
<dbReference type="InterPro" id="IPR018704">
    <property type="entry name" value="SecYEG/CpoB_TPR"/>
</dbReference>
<evidence type="ECO:0000256" key="5">
    <source>
        <dbReference type="ARBA" id="ARBA00023136"/>
    </source>
</evidence>
<dbReference type="InterPro" id="IPR011990">
    <property type="entry name" value="TPR-like_helical_dom_sf"/>
</dbReference>
<dbReference type="PIRSF" id="PIRSF006170">
    <property type="entry name" value="YfgM"/>
    <property type="match status" value="1"/>
</dbReference>
<evidence type="ECO:0000256" key="8">
    <source>
        <dbReference type="ARBA" id="ARBA00024235"/>
    </source>
</evidence>
<evidence type="ECO:0000256" key="7">
    <source>
        <dbReference type="ARBA" id="ARBA00024197"/>
    </source>
</evidence>